<feature type="domain" description="Methyltransferase" evidence="6">
    <location>
        <begin position="36"/>
        <end position="125"/>
    </location>
</feature>
<dbReference type="InterPro" id="IPR041698">
    <property type="entry name" value="Methyltransf_25"/>
</dbReference>
<keyword evidence="4 5" id="KW-0949">S-adenosyl-L-methionine</keyword>
<dbReference type="AlphaFoldDB" id="A0A0U5L7A4"/>
<evidence type="ECO:0000313" key="7">
    <source>
        <dbReference type="EMBL" id="CUU25024.1"/>
    </source>
</evidence>
<dbReference type="EC" id="2.1.1.144" evidence="5"/>
<dbReference type="Gene3D" id="1.10.150.290">
    <property type="entry name" value="S-adenosyl-L-methionine-dependent methyltransferases"/>
    <property type="match status" value="1"/>
</dbReference>
<comment type="similarity">
    <text evidence="5">Belongs to the methyltransferase superfamily. Tam family.</text>
</comment>
<dbReference type="SUPFAM" id="SSF53335">
    <property type="entry name" value="S-adenosyl-L-methionine-dependent methyltransferases"/>
    <property type="match status" value="1"/>
</dbReference>
<dbReference type="PATRIC" id="fig|1619313.3.peg.2899"/>
<evidence type="ECO:0000256" key="4">
    <source>
        <dbReference type="ARBA" id="ARBA00022691"/>
    </source>
</evidence>
<dbReference type="InterPro" id="IPR023506">
    <property type="entry name" value="Trans-aconitate_MeTrfase"/>
</dbReference>
<dbReference type="HAMAP" id="MF_00560">
    <property type="entry name" value="Tran_acon_Me_trans"/>
    <property type="match status" value="1"/>
</dbReference>
<dbReference type="GO" id="GO:0005737">
    <property type="term" value="C:cytoplasm"/>
    <property type="evidence" value="ECO:0007669"/>
    <property type="project" value="UniProtKB-SubCell"/>
</dbReference>
<dbReference type="Gene3D" id="3.40.50.150">
    <property type="entry name" value="Vaccinia Virus protein VP39"/>
    <property type="match status" value="1"/>
</dbReference>
<organism evidence="7 8">
    <name type="scientific">Duffyella gerundensis</name>
    <dbReference type="NCBI Taxonomy" id="1619313"/>
    <lineage>
        <taxon>Bacteria</taxon>
        <taxon>Pseudomonadati</taxon>
        <taxon>Pseudomonadota</taxon>
        <taxon>Gammaproteobacteria</taxon>
        <taxon>Enterobacterales</taxon>
        <taxon>Erwiniaceae</taxon>
        <taxon>Duffyella</taxon>
    </lineage>
</organism>
<keyword evidence="3 5" id="KW-0808">Transferase</keyword>
<reference evidence="8" key="1">
    <citation type="submission" date="2015-11" db="EMBL/GenBank/DDBJ databases">
        <authorList>
            <person name="Blom J."/>
        </authorList>
    </citation>
    <scope>NUCLEOTIDE SEQUENCE [LARGE SCALE GENOMIC DNA]</scope>
</reference>
<dbReference type="Pfam" id="PF13649">
    <property type="entry name" value="Methyltransf_25"/>
    <property type="match status" value="1"/>
</dbReference>
<accession>A0A0U5L7A4</accession>
<evidence type="ECO:0000259" key="6">
    <source>
        <dbReference type="Pfam" id="PF13649"/>
    </source>
</evidence>
<dbReference type="InterPro" id="IPR029063">
    <property type="entry name" value="SAM-dependent_MTases_sf"/>
</dbReference>
<keyword evidence="8" id="KW-1185">Reference proteome</keyword>
<keyword evidence="1 5" id="KW-0963">Cytoplasm</keyword>
<sequence>MKSDWDPSLYRQFENERTRPAHELLTRITLERPNHITDLGCGPGNSTALLAQKWPAAKVVGLDNSPAMLEQAVQRLPQCAFELANISTWRARQPQDLIYANASLQWLTQHEQLMPHLLAQLAPGGVLAIQMPDNLQEPSHRAMRDVAGLPQFSDKIGDATSVRAELLSTEGYYDLLTTNEATADIWRTTYYHVMPSVDAIIDWLRATGLRPFLAPLSAQEQAQFLSLYRRELTQHYPLRANGTVLLAFPRLFLVATRGG</sequence>
<evidence type="ECO:0000256" key="1">
    <source>
        <dbReference type="ARBA" id="ARBA00022490"/>
    </source>
</evidence>
<dbReference type="InterPro" id="IPR023149">
    <property type="entry name" value="Trans_acon_MeTrfase_C"/>
</dbReference>
<dbReference type="NCBIfam" id="NF002463">
    <property type="entry name" value="PRK01683.1"/>
    <property type="match status" value="1"/>
</dbReference>
<evidence type="ECO:0000313" key="8">
    <source>
        <dbReference type="Proteomes" id="UP000059419"/>
    </source>
</evidence>
<dbReference type="Proteomes" id="UP000059419">
    <property type="component" value="Chromosome 1"/>
</dbReference>
<dbReference type="STRING" id="1619313.EM595_2793"/>
<evidence type="ECO:0000256" key="2">
    <source>
        <dbReference type="ARBA" id="ARBA00022603"/>
    </source>
</evidence>
<dbReference type="RefSeq" id="WP_067433171.1">
    <property type="nucleotide sequence ID" value="NZ_JACSXD010000014.1"/>
</dbReference>
<evidence type="ECO:0000256" key="5">
    <source>
        <dbReference type="HAMAP-Rule" id="MF_00560"/>
    </source>
</evidence>
<comment type="function">
    <text evidence="5">Catalyzes the S-adenosylmethionine monomethyl esterification of trans-aconitate.</text>
</comment>
<protein>
    <recommendedName>
        <fullName evidence="5">Trans-aconitate 2-methyltransferase</fullName>
        <ecNumber evidence="5">2.1.1.144</ecNumber>
    </recommendedName>
</protein>
<dbReference type="CDD" id="cd02440">
    <property type="entry name" value="AdoMet_MTases"/>
    <property type="match status" value="1"/>
</dbReference>
<dbReference type="KEGG" id="ege:EM595_2793"/>
<comment type="catalytic activity">
    <reaction evidence="5">
        <text>trans-aconitate + S-adenosyl-L-methionine = (E)-3-(methoxycarbonyl)pent-2-enedioate + S-adenosyl-L-homocysteine</text>
        <dbReference type="Rhea" id="RHEA:14969"/>
        <dbReference type="ChEBI" id="CHEBI:15708"/>
        <dbReference type="ChEBI" id="CHEBI:57470"/>
        <dbReference type="ChEBI" id="CHEBI:57856"/>
        <dbReference type="ChEBI" id="CHEBI:59789"/>
        <dbReference type="EC" id="2.1.1.144"/>
    </reaction>
</comment>
<dbReference type="OrthoDB" id="9795085at2"/>
<comment type="subcellular location">
    <subcellularLocation>
        <location evidence="5">Cytoplasm</location>
    </subcellularLocation>
</comment>
<dbReference type="PANTHER" id="PTHR43861">
    <property type="entry name" value="TRANS-ACONITATE 2-METHYLTRANSFERASE-RELATED"/>
    <property type="match status" value="1"/>
</dbReference>
<name>A0A0U5L7A4_9GAMM</name>
<dbReference type="GO" id="GO:0030798">
    <property type="term" value="F:trans-aconitate 2-methyltransferase activity"/>
    <property type="evidence" value="ECO:0007669"/>
    <property type="project" value="UniProtKB-UniRule"/>
</dbReference>
<dbReference type="EMBL" id="LN907827">
    <property type="protein sequence ID" value="CUU25024.1"/>
    <property type="molecule type" value="Genomic_DNA"/>
</dbReference>
<dbReference type="GO" id="GO:0032259">
    <property type="term" value="P:methylation"/>
    <property type="evidence" value="ECO:0007669"/>
    <property type="project" value="UniProtKB-KW"/>
</dbReference>
<keyword evidence="2 5" id="KW-0489">Methyltransferase</keyword>
<proteinExistence type="inferred from homology"/>
<gene>
    <name evidence="5 7" type="primary">tam</name>
    <name evidence="7" type="ORF">EM595_2793</name>
</gene>
<evidence type="ECO:0000256" key="3">
    <source>
        <dbReference type="ARBA" id="ARBA00022679"/>
    </source>
</evidence>
<dbReference type="PANTHER" id="PTHR43861:SF1">
    <property type="entry name" value="TRANS-ACONITATE 2-METHYLTRANSFERASE"/>
    <property type="match status" value="1"/>
</dbReference>